<dbReference type="RefSeq" id="WP_394407303.1">
    <property type="nucleotide sequence ID" value="NZ_JBIGIC010000003.1"/>
</dbReference>
<evidence type="ECO:0000313" key="2">
    <source>
        <dbReference type="Proteomes" id="UP001606134"/>
    </source>
</evidence>
<name>A0ABW7H8N9_9BURK</name>
<reference evidence="1 2" key="1">
    <citation type="submission" date="2024-08" db="EMBL/GenBank/DDBJ databases">
        <authorList>
            <person name="Lu H."/>
        </authorList>
    </citation>
    <scope>NUCLEOTIDE SEQUENCE [LARGE SCALE GENOMIC DNA]</scope>
    <source>
        <strain evidence="1 2">BYS78W</strain>
    </source>
</reference>
<organism evidence="1 2">
    <name type="scientific">Pelomonas candidula</name>
    <dbReference type="NCBI Taxonomy" id="3299025"/>
    <lineage>
        <taxon>Bacteria</taxon>
        <taxon>Pseudomonadati</taxon>
        <taxon>Pseudomonadota</taxon>
        <taxon>Betaproteobacteria</taxon>
        <taxon>Burkholderiales</taxon>
        <taxon>Sphaerotilaceae</taxon>
        <taxon>Roseateles</taxon>
    </lineage>
</organism>
<dbReference type="Proteomes" id="UP001606134">
    <property type="component" value="Unassembled WGS sequence"/>
</dbReference>
<gene>
    <name evidence="1" type="ORF">ACG04R_06350</name>
</gene>
<keyword evidence="2" id="KW-1185">Reference proteome</keyword>
<accession>A0ABW7H8N9</accession>
<evidence type="ECO:0000313" key="1">
    <source>
        <dbReference type="EMBL" id="MFG6486285.1"/>
    </source>
</evidence>
<protein>
    <submittedName>
        <fullName evidence="1">Uncharacterized protein</fullName>
    </submittedName>
</protein>
<comment type="caution">
    <text evidence="1">The sequence shown here is derived from an EMBL/GenBank/DDBJ whole genome shotgun (WGS) entry which is preliminary data.</text>
</comment>
<proteinExistence type="predicted"/>
<dbReference type="EMBL" id="JBIGIC010000003">
    <property type="protein sequence ID" value="MFG6486285.1"/>
    <property type="molecule type" value="Genomic_DNA"/>
</dbReference>
<sequence>MPSQFHTAPASAPGAPVFGFYWEMTHDRSGEVVGSGFCRDQRPRLRPQSGYSYHVVELLAAPTGKECMPCPR</sequence>